<accession>A0A9P9KIH2</accession>
<comment type="caution">
    <text evidence="2">The sequence shown here is derived from an EMBL/GenBank/DDBJ whole genome shotgun (WGS) entry which is preliminary data.</text>
</comment>
<evidence type="ECO:0000256" key="1">
    <source>
        <dbReference type="SAM" id="MobiDB-lite"/>
    </source>
</evidence>
<feature type="region of interest" description="Disordered" evidence="1">
    <location>
        <begin position="39"/>
        <end position="67"/>
    </location>
</feature>
<sequence length="237" mass="25632">MYVGRASRASLPLASLLSGWSPARRRRAALVNCSDELANASSGPCVASIPDSPEVPDQSFPQQPPSPLLSPLSSLQLHLSLALTLVLHLDPSDPLAASLLSLWTAQKDLSHVWNPSTPTSTPLSSSPGLDHPPPPHQDHGTRPMPSGSLTLTFCWSKSPKEGPVGPNFSSFQWILTCLPTTNTCECLRHPGYISKLHLHLNSLSINPRFFRWLLCQILTKQFHSDIIIQSSAVSSAA</sequence>
<feature type="compositionally biased region" description="Low complexity" evidence="1">
    <location>
        <begin position="115"/>
        <end position="127"/>
    </location>
</feature>
<dbReference type="AlphaFoldDB" id="A0A9P9KIH2"/>
<proteinExistence type="predicted"/>
<dbReference type="EMBL" id="JAGTJS010000009">
    <property type="protein sequence ID" value="KAH7258356.1"/>
    <property type="molecule type" value="Genomic_DNA"/>
</dbReference>
<evidence type="ECO:0000313" key="3">
    <source>
        <dbReference type="Proteomes" id="UP000736672"/>
    </source>
</evidence>
<protein>
    <submittedName>
        <fullName evidence="2">Uncharacterized protein</fullName>
    </submittedName>
</protein>
<organism evidence="2 3">
    <name type="scientific">Fusarium solani</name>
    <name type="common">Filamentous fungus</name>
    <dbReference type="NCBI Taxonomy" id="169388"/>
    <lineage>
        <taxon>Eukaryota</taxon>
        <taxon>Fungi</taxon>
        <taxon>Dikarya</taxon>
        <taxon>Ascomycota</taxon>
        <taxon>Pezizomycotina</taxon>
        <taxon>Sordariomycetes</taxon>
        <taxon>Hypocreomycetidae</taxon>
        <taxon>Hypocreales</taxon>
        <taxon>Nectriaceae</taxon>
        <taxon>Fusarium</taxon>
        <taxon>Fusarium solani species complex</taxon>
    </lineage>
</organism>
<feature type="region of interest" description="Disordered" evidence="1">
    <location>
        <begin position="114"/>
        <end position="143"/>
    </location>
</feature>
<dbReference type="OrthoDB" id="5107069at2759"/>
<dbReference type="Proteomes" id="UP000736672">
    <property type="component" value="Unassembled WGS sequence"/>
</dbReference>
<gene>
    <name evidence="2" type="ORF">B0J15DRAFT_297488</name>
</gene>
<name>A0A9P9KIH2_FUSSL</name>
<reference evidence="2" key="1">
    <citation type="journal article" date="2021" name="Nat. Commun.">
        <title>Genetic determinants of endophytism in the Arabidopsis root mycobiome.</title>
        <authorList>
            <person name="Mesny F."/>
            <person name="Miyauchi S."/>
            <person name="Thiergart T."/>
            <person name="Pickel B."/>
            <person name="Atanasova L."/>
            <person name="Karlsson M."/>
            <person name="Huettel B."/>
            <person name="Barry K.W."/>
            <person name="Haridas S."/>
            <person name="Chen C."/>
            <person name="Bauer D."/>
            <person name="Andreopoulos W."/>
            <person name="Pangilinan J."/>
            <person name="LaButti K."/>
            <person name="Riley R."/>
            <person name="Lipzen A."/>
            <person name="Clum A."/>
            <person name="Drula E."/>
            <person name="Henrissat B."/>
            <person name="Kohler A."/>
            <person name="Grigoriev I.V."/>
            <person name="Martin F.M."/>
            <person name="Hacquard S."/>
        </authorList>
    </citation>
    <scope>NUCLEOTIDE SEQUENCE</scope>
    <source>
        <strain evidence="2">FSSC 5 MPI-SDFR-AT-0091</strain>
    </source>
</reference>
<keyword evidence="3" id="KW-1185">Reference proteome</keyword>
<evidence type="ECO:0000313" key="2">
    <source>
        <dbReference type="EMBL" id="KAH7258356.1"/>
    </source>
</evidence>